<dbReference type="Gene3D" id="3.90.70.10">
    <property type="entry name" value="Cysteine proteinases"/>
    <property type="match status" value="1"/>
</dbReference>
<comment type="caution">
    <text evidence="7">The sequence shown here is derived from an EMBL/GenBank/DDBJ whole genome shotgun (WGS) entry which is preliminary data.</text>
</comment>
<dbReference type="InterPro" id="IPR022684">
    <property type="entry name" value="Calpain_cysteine_protease"/>
</dbReference>
<feature type="active site" evidence="5">
    <location>
        <position position="323"/>
    </location>
</feature>
<dbReference type="InterPro" id="IPR000169">
    <property type="entry name" value="Pept_cys_AS"/>
</dbReference>
<feature type="active site" evidence="5">
    <location>
        <position position="117"/>
    </location>
</feature>
<keyword evidence="2 5" id="KW-0645">Protease</keyword>
<gene>
    <name evidence="7" type="ORF">HGRIS_004217</name>
</gene>
<name>A0ABR3JHV3_9AGAR</name>
<dbReference type="PANTHER" id="PTHR10183">
    <property type="entry name" value="CALPAIN"/>
    <property type="match status" value="1"/>
</dbReference>
<dbReference type="InterPro" id="IPR038765">
    <property type="entry name" value="Papain-like_cys_pep_sf"/>
</dbReference>
<feature type="domain" description="Calpain catalytic" evidence="6">
    <location>
        <begin position="87"/>
        <end position="382"/>
    </location>
</feature>
<protein>
    <recommendedName>
        <fullName evidence="6">Calpain catalytic domain-containing protein</fullName>
    </recommendedName>
</protein>
<dbReference type="Proteomes" id="UP001556367">
    <property type="component" value="Unassembled WGS sequence"/>
</dbReference>
<evidence type="ECO:0000256" key="1">
    <source>
        <dbReference type="ARBA" id="ARBA00007623"/>
    </source>
</evidence>
<reference evidence="8" key="1">
    <citation type="submission" date="2024-06" db="EMBL/GenBank/DDBJ databases">
        <title>Multi-omics analyses provide insights into the biosynthesis of the anticancer antibiotic pleurotin in Hohenbuehelia grisea.</title>
        <authorList>
            <person name="Weaver J.A."/>
            <person name="Alberti F."/>
        </authorList>
    </citation>
    <scope>NUCLEOTIDE SEQUENCE [LARGE SCALE GENOMIC DNA]</scope>
    <source>
        <strain evidence="8">T-177</strain>
    </source>
</reference>
<dbReference type="SMART" id="SM00230">
    <property type="entry name" value="CysPc"/>
    <property type="match status" value="1"/>
</dbReference>
<evidence type="ECO:0000313" key="7">
    <source>
        <dbReference type="EMBL" id="KAL0955334.1"/>
    </source>
</evidence>
<accession>A0ABR3JHV3</accession>
<keyword evidence="3 5" id="KW-0378">Hydrolase</keyword>
<feature type="active site" evidence="5">
    <location>
        <position position="303"/>
    </location>
</feature>
<dbReference type="PANTHER" id="PTHR10183:SF379">
    <property type="entry name" value="CALPAIN-5"/>
    <property type="match status" value="1"/>
</dbReference>
<organism evidence="7 8">
    <name type="scientific">Hohenbuehelia grisea</name>
    <dbReference type="NCBI Taxonomy" id="104357"/>
    <lineage>
        <taxon>Eukaryota</taxon>
        <taxon>Fungi</taxon>
        <taxon>Dikarya</taxon>
        <taxon>Basidiomycota</taxon>
        <taxon>Agaricomycotina</taxon>
        <taxon>Agaricomycetes</taxon>
        <taxon>Agaricomycetidae</taxon>
        <taxon>Agaricales</taxon>
        <taxon>Pleurotineae</taxon>
        <taxon>Pleurotaceae</taxon>
        <taxon>Hohenbuehelia</taxon>
    </lineage>
</organism>
<dbReference type="PRINTS" id="PR00704">
    <property type="entry name" value="CALPAIN"/>
</dbReference>
<dbReference type="Pfam" id="PF00648">
    <property type="entry name" value="Peptidase_C2"/>
    <property type="match status" value="1"/>
</dbReference>
<evidence type="ECO:0000256" key="5">
    <source>
        <dbReference type="PROSITE-ProRule" id="PRU00239"/>
    </source>
</evidence>
<evidence type="ECO:0000256" key="4">
    <source>
        <dbReference type="ARBA" id="ARBA00022807"/>
    </source>
</evidence>
<dbReference type="PROSITE" id="PS50203">
    <property type="entry name" value="CALPAIN_CAT"/>
    <property type="match status" value="1"/>
</dbReference>
<keyword evidence="8" id="KW-1185">Reference proteome</keyword>
<evidence type="ECO:0000256" key="2">
    <source>
        <dbReference type="ARBA" id="ARBA00022670"/>
    </source>
</evidence>
<dbReference type="SUPFAM" id="SSF54001">
    <property type="entry name" value="Cysteine proteinases"/>
    <property type="match status" value="1"/>
</dbReference>
<evidence type="ECO:0000256" key="3">
    <source>
        <dbReference type="ARBA" id="ARBA00022801"/>
    </source>
</evidence>
<proteinExistence type="inferred from homology"/>
<keyword evidence="4 5" id="KW-0788">Thiol protease</keyword>
<dbReference type="InterPro" id="IPR001300">
    <property type="entry name" value="Peptidase_C2_calpain_cat"/>
</dbReference>
<dbReference type="PROSITE" id="PS00139">
    <property type="entry name" value="THIOL_PROTEASE_CYS"/>
    <property type="match status" value="1"/>
</dbReference>
<sequence length="430" mass="49065">MMHSLKWLLHGHQDGNFRQKRAKAGLLVTSELDKALEDCKARVARIVKDCTARNVKFRDMEFDLDNDKNQCLYGLEVTDTYDISDVQRVTDIYDNPGLFDAGGPDANDIVQGGLGDCWFLSALSTMATSKGLVDKFCVAHNKTVGVYGFIFFRDMQWVPVIIDDLLCMSIPKFEELSSTEQQLYHYDKDRYNRHARKGGKTLTFAKSGTEGETWVPLIEKAYAKHHGDYASLEGGYTSDAIEDLTGGVSITVLTKDILDKDKFWREELLMANKDRLFGCYYNTLNTTRAGVESTTVQGLIGSHAYSILRAVECKGKRFVVIRNPWGQAEWTGPWSNGSKEWTQEWLEILPQLQHEFGADGQFVMEYCDFLDCWDVIDRTRLFDDSWVMSSQWLQVLSRPLKSAWSYGDVSCPHYHPFILYSRLTNVFLAT</sequence>
<evidence type="ECO:0000259" key="6">
    <source>
        <dbReference type="PROSITE" id="PS50203"/>
    </source>
</evidence>
<dbReference type="EMBL" id="JASNQZ010000007">
    <property type="protein sequence ID" value="KAL0955334.1"/>
    <property type="molecule type" value="Genomic_DNA"/>
</dbReference>
<comment type="similarity">
    <text evidence="1">Belongs to the peptidase C2 family.</text>
</comment>
<evidence type="ECO:0000313" key="8">
    <source>
        <dbReference type="Proteomes" id="UP001556367"/>
    </source>
</evidence>